<dbReference type="Proteomes" id="UP001183388">
    <property type="component" value="Unassembled WGS sequence"/>
</dbReference>
<dbReference type="InterPro" id="IPR013325">
    <property type="entry name" value="RNA_pol_sigma_r2"/>
</dbReference>
<comment type="caution">
    <text evidence="2">The sequence shown here is derived from an EMBL/GenBank/DDBJ whole genome shotgun (WGS) entry which is preliminary data.</text>
</comment>
<dbReference type="RefSeq" id="WP_311628491.1">
    <property type="nucleotide sequence ID" value="NZ_JAVREN010000001.1"/>
</dbReference>
<organism evidence="2 3">
    <name type="scientific">Streptomyces boetiae</name>
    <dbReference type="NCBI Taxonomy" id="3075541"/>
    <lineage>
        <taxon>Bacteria</taxon>
        <taxon>Bacillati</taxon>
        <taxon>Actinomycetota</taxon>
        <taxon>Actinomycetes</taxon>
        <taxon>Kitasatosporales</taxon>
        <taxon>Streptomycetaceae</taxon>
        <taxon>Streptomyces</taxon>
    </lineage>
</organism>
<dbReference type="EMBL" id="JAVREN010000001">
    <property type="protein sequence ID" value="MDT0305362.1"/>
    <property type="molecule type" value="Genomic_DNA"/>
</dbReference>
<evidence type="ECO:0000256" key="1">
    <source>
        <dbReference type="SAM" id="MobiDB-lite"/>
    </source>
</evidence>
<gene>
    <name evidence="2" type="ORF">RM780_00075</name>
</gene>
<feature type="compositionally biased region" description="Low complexity" evidence="1">
    <location>
        <begin position="205"/>
        <end position="214"/>
    </location>
</feature>
<evidence type="ECO:0000313" key="3">
    <source>
        <dbReference type="Proteomes" id="UP001183388"/>
    </source>
</evidence>
<accession>A0ABU2L1V6</accession>
<name>A0ABU2L1V6_9ACTN</name>
<protein>
    <submittedName>
        <fullName evidence="2">Sigma factor</fullName>
    </submittedName>
</protein>
<feature type="compositionally biased region" description="Gly residues" evidence="1">
    <location>
        <begin position="188"/>
        <end position="204"/>
    </location>
</feature>
<sequence length="214" mass="22666">MAHETPPQWDRDVRQRLLRGEAAALSEVYDRFAALAHGIAQRVLEGWDDEAAPGRVTREVFALLWSAPEDFDPGAGPLRSWIASRAHGLAVAELRRGAEEDPALGPAAQAARIRAASTAARADYILTAMPTPLRAALEHTRYQHLDAARTAARLGITEPETHRRLRLGLQLLSSARGYAAEAEPGPLPGTGPGAGAETGGGPRGGPEARPGAES</sequence>
<dbReference type="SUPFAM" id="SSF88946">
    <property type="entry name" value="Sigma2 domain of RNA polymerase sigma factors"/>
    <property type="match status" value="1"/>
</dbReference>
<dbReference type="Gene3D" id="1.10.1740.10">
    <property type="match status" value="1"/>
</dbReference>
<reference evidence="3" key="1">
    <citation type="submission" date="2023-07" db="EMBL/GenBank/DDBJ databases">
        <title>30 novel species of actinomycetes from the DSMZ collection.</title>
        <authorList>
            <person name="Nouioui I."/>
        </authorList>
    </citation>
    <scope>NUCLEOTIDE SEQUENCE [LARGE SCALE GENOMIC DNA]</scope>
    <source>
        <strain evidence="3">DSM 44917</strain>
    </source>
</reference>
<feature type="region of interest" description="Disordered" evidence="1">
    <location>
        <begin position="178"/>
        <end position="214"/>
    </location>
</feature>
<proteinExistence type="predicted"/>
<evidence type="ECO:0000313" key="2">
    <source>
        <dbReference type="EMBL" id="MDT0305362.1"/>
    </source>
</evidence>
<keyword evidence="3" id="KW-1185">Reference proteome</keyword>